<name>A0ABQ2KUI4_9NOCA</name>
<keyword evidence="3" id="KW-1185">Reference proteome</keyword>
<dbReference type="EMBL" id="BMNE01000007">
    <property type="protein sequence ID" value="GGN93753.1"/>
    <property type="molecule type" value="Genomic_DNA"/>
</dbReference>
<gene>
    <name evidence="2" type="ORF">GCM10011610_56000</name>
</gene>
<evidence type="ECO:0000313" key="3">
    <source>
        <dbReference type="Proteomes" id="UP000658127"/>
    </source>
</evidence>
<evidence type="ECO:0000313" key="2">
    <source>
        <dbReference type="EMBL" id="GGN93753.1"/>
    </source>
</evidence>
<feature type="region of interest" description="Disordered" evidence="1">
    <location>
        <begin position="1"/>
        <end position="58"/>
    </location>
</feature>
<comment type="caution">
    <text evidence="2">The sequence shown here is derived from an EMBL/GenBank/DDBJ whole genome shotgun (WGS) entry which is preliminary data.</text>
</comment>
<organism evidence="2 3">
    <name type="scientific">Nocardia rhizosphaerihabitans</name>
    <dbReference type="NCBI Taxonomy" id="1691570"/>
    <lineage>
        <taxon>Bacteria</taxon>
        <taxon>Bacillati</taxon>
        <taxon>Actinomycetota</taxon>
        <taxon>Actinomycetes</taxon>
        <taxon>Mycobacteriales</taxon>
        <taxon>Nocardiaceae</taxon>
        <taxon>Nocardia</taxon>
    </lineage>
</organism>
<dbReference type="Proteomes" id="UP000658127">
    <property type="component" value="Unassembled WGS sequence"/>
</dbReference>
<accession>A0ABQ2KUI4</accession>
<sequence>MVELPCLTIGVDGSGEREHNHTHTDQKGKQSSDSAAQHRVIDQDEGLGTLPYSDEDRA</sequence>
<proteinExistence type="predicted"/>
<reference evidence="3" key="1">
    <citation type="journal article" date="2019" name="Int. J. Syst. Evol. Microbiol.">
        <title>The Global Catalogue of Microorganisms (GCM) 10K type strain sequencing project: providing services to taxonomists for standard genome sequencing and annotation.</title>
        <authorList>
            <consortium name="The Broad Institute Genomics Platform"/>
            <consortium name="The Broad Institute Genome Sequencing Center for Infectious Disease"/>
            <person name="Wu L."/>
            <person name="Ma J."/>
        </authorList>
    </citation>
    <scope>NUCLEOTIDE SEQUENCE [LARGE SCALE GENOMIC DNA]</scope>
    <source>
        <strain evidence="3">CGMCC 4.7329</strain>
    </source>
</reference>
<evidence type="ECO:0000256" key="1">
    <source>
        <dbReference type="SAM" id="MobiDB-lite"/>
    </source>
</evidence>
<protein>
    <submittedName>
        <fullName evidence="2">Uncharacterized protein</fullName>
    </submittedName>
</protein>
<feature type="compositionally biased region" description="Basic and acidic residues" evidence="1">
    <location>
        <begin position="14"/>
        <end position="30"/>
    </location>
</feature>